<name>A0ACC1YWI0_MELAZ</name>
<protein>
    <submittedName>
        <fullName evidence="1">Remorin</fullName>
    </submittedName>
</protein>
<sequence length="190" mass="21111">MAEEQLKKVEAESPALPAPAAHKNDVAEEKAVVTQAGEEKPDESKALAVVEKTPDSAEKKKISGGSHDRDVALAEVEKGKRMSFIKAWEDSEKTKAENKAQKKLSTVTAWENSKKASLESKLKKIEEQLERKKAEYAEKMKNKVAFVHKEAEEKRAMVEAKRGEELLKAEEMAAKYRATGTTPKKLLGCF</sequence>
<reference evidence="1 2" key="1">
    <citation type="journal article" date="2023" name="Science">
        <title>Complex scaffold remodeling in plant triterpene biosynthesis.</title>
        <authorList>
            <person name="De La Pena R."/>
            <person name="Hodgson H."/>
            <person name="Liu J.C."/>
            <person name="Stephenson M.J."/>
            <person name="Martin A.C."/>
            <person name="Owen C."/>
            <person name="Harkess A."/>
            <person name="Leebens-Mack J."/>
            <person name="Jimenez L.E."/>
            <person name="Osbourn A."/>
            <person name="Sattely E.S."/>
        </authorList>
    </citation>
    <scope>NUCLEOTIDE SEQUENCE [LARGE SCALE GENOMIC DNA]</scope>
    <source>
        <strain evidence="2">cv. JPN11</strain>
        <tissue evidence="1">Leaf</tissue>
    </source>
</reference>
<accession>A0ACC1YWI0</accession>
<comment type="caution">
    <text evidence="1">The sequence shown here is derived from an EMBL/GenBank/DDBJ whole genome shotgun (WGS) entry which is preliminary data.</text>
</comment>
<dbReference type="EMBL" id="CM051394">
    <property type="protein sequence ID" value="KAJ4726960.1"/>
    <property type="molecule type" value="Genomic_DNA"/>
</dbReference>
<evidence type="ECO:0000313" key="1">
    <source>
        <dbReference type="EMBL" id="KAJ4726960.1"/>
    </source>
</evidence>
<evidence type="ECO:0000313" key="2">
    <source>
        <dbReference type="Proteomes" id="UP001164539"/>
    </source>
</evidence>
<gene>
    <name evidence="1" type="ORF">OWV82_000139</name>
</gene>
<dbReference type="Proteomes" id="UP001164539">
    <property type="component" value="Chromosome 1"/>
</dbReference>
<keyword evidence="2" id="KW-1185">Reference proteome</keyword>
<organism evidence="1 2">
    <name type="scientific">Melia azedarach</name>
    <name type="common">Chinaberry tree</name>
    <dbReference type="NCBI Taxonomy" id="155640"/>
    <lineage>
        <taxon>Eukaryota</taxon>
        <taxon>Viridiplantae</taxon>
        <taxon>Streptophyta</taxon>
        <taxon>Embryophyta</taxon>
        <taxon>Tracheophyta</taxon>
        <taxon>Spermatophyta</taxon>
        <taxon>Magnoliopsida</taxon>
        <taxon>eudicotyledons</taxon>
        <taxon>Gunneridae</taxon>
        <taxon>Pentapetalae</taxon>
        <taxon>rosids</taxon>
        <taxon>malvids</taxon>
        <taxon>Sapindales</taxon>
        <taxon>Meliaceae</taxon>
        <taxon>Melia</taxon>
    </lineage>
</organism>
<proteinExistence type="predicted"/>